<evidence type="ECO:0000256" key="1">
    <source>
        <dbReference type="SAM" id="MobiDB-lite"/>
    </source>
</evidence>
<evidence type="ECO:0000313" key="4">
    <source>
        <dbReference type="Proteomes" id="UP001219518"/>
    </source>
</evidence>
<feature type="region of interest" description="Disordered" evidence="1">
    <location>
        <begin position="252"/>
        <end position="274"/>
    </location>
</feature>
<dbReference type="EMBL" id="JAHWGI010001252">
    <property type="protein sequence ID" value="KAK3926369.1"/>
    <property type="molecule type" value="Genomic_DNA"/>
</dbReference>
<feature type="compositionally biased region" description="Acidic residues" evidence="1">
    <location>
        <begin position="254"/>
        <end position="273"/>
    </location>
</feature>
<organism evidence="3 4">
    <name type="scientific">Frankliniella fusca</name>
    <dbReference type="NCBI Taxonomy" id="407009"/>
    <lineage>
        <taxon>Eukaryota</taxon>
        <taxon>Metazoa</taxon>
        <taxon>Ecdysozoa</taxon>
        <taxon>Arthropoda</taxon>
        <taxon>Hexapoda</taxon>
        <taxon>Insecta</taxon>
        <taxon>Pterygota</taxon>
        <taxon>Neoptera</taxon>
        <taxon>Paraneoptera</taxon>
        <taxon>Thysanoptera</taxon>
        <taxon>Terebrantia</taxon>
        <taxon>Thripoidea</taxon>
        <taxon>Thripidae</taxon>
        <taxon>Frankliniella</taxon>
    </lineage>
</organism>
<dbReference type="Proteomes" id="UP001219518">
    <property type="component" value="Unassembled WGS sequence"/>
</dbReference>
<protein>
    <submittedName>
        <fullName evidence="3">Activator of stress genes 1</fullName>
    </submittedName>
</protein>
<dbReference type="InterPro" id="IPR001660">
    <property type="entry name" value="SAM"/>
</dbReference>
<sequence>MENKTIGQLLKEWDVGETTIAAFEANEISVPDLVLLTDDDLKDLVPLIGPRNKIKRELSKMKTNGNKVLELSKDQEDIFNEIVQEAQDNNSEIQSTQTVILNSETSVNEQRAEKQSTTSNVNDKPSQKKSKTSSSYSYDLNAVLEAAGGAGELILKSYKSQGALNDSNRSSLARIIINSETAGDFNKRVTTDRASFIATKIVETFPSELVSTWYRTEYRSDGKSKIVKGRLMRRFYSQRKAFKKLGVLTNKDSDTEEEENLDEDLTGDPDDETANSVNESYIWLTNGNISPWTRVLSAWKDTSKKRLKELQTPVALEESGEGLQGKRNHLKPKKVKTTYAKVTSYTEKFPQIVEPEGWSLLEIDFECLQKSSILKMDTAYEKLEKFVLHKLQKLDSDTLFDDFHLKPQSVRSAFIFLSLSQLFPVSTVATHQKKSWRPSRQEMRDSFLLQVNSYGDLKTQLEIRQKKLQQFNVTAQPLAVIIKETAKNNAVKYKCLVKFDNIEYSGLESPLKAVDLAFKSYHALHACYPAESEAMWFFLQKAIYQFTTKWDKHFDIVEILAREFQKFQI</sequence>
<name>A0AAE1HS14_9NEOP</name>
<gene>
    <name evidence="3" type="ORF">KUF71_014616</name>
</gene>
<dbReference type="Pfam" id="PF00536">
    <property type="entry name" value="SAM_1"/>
    <property type="match status" value="1"/>
</dbReference>
<feature type="region of interest" description="Disordered" evidence="1">
    <location>
        <begin position="104"/>
        <end position="133"/>
    </location>
</feature>
<evidence type="ECO:0000313" key="3">
    <source>
        <dbReference type="EMBL" id="KAK3926369.1"/>
    </source>
</evidence>
<feature type="compositionally biased region" description="Polar residues" evidence="1">
    <location>
        <begin position="104"/>
        <end position="123"/>
    </location>
</feature>
<proteinExistence type="predicted"/>
<feature type="domain" description="SAM" evidence="2">
    <location>
        <begin position="1"/>
        <end position="64"/>
    </location>
</feature>
<comment type="caution">
    <text evidence="3">The sequence shown here is derived from an EMBL/GenBank/DDBJ whole genome shotgun (WGS) entry which is preliminary data.</text>
</comment>
<dbReference type="InterPro" id="IPR013761">
    <property type="entry name" value="SAM/pointed_sf"/>
</dbReference>
<dbReference type="SMART" id="SM00454">
    <property type="entry name" value="SAM"/>
    <property type="match status" value="1"/>
</dbReference>
<reference evidence="3" key="1">
    <citation type="submission" date="2021-07" db="EMBL/GenBank/DDBJ databases">
        <authorList>
            <person name="Catto M.A."/>
            <person name="Jacobson A."/>
            <person name="Kennedy G."/>
            <person name="Labadie P."/>
            <person name="Hunt B.G."/>
            <person name="Srinivasan R."/>
        </authorList>
    </citation>
    <scope>NUCLEOTIDE SEQUENCE</scope>
    <source>
        <strain evidence="3">PL_HMW_Pooled</strain>
        <tissue evidence="3">Head</tissue>
    </source>
</reference>
<keyword evidence="4" id="KW-1185">Reference proteome</keyword>
<reference evidence="3" key="2">
    <citation type="journal article" date="2023" name="BMC Genomics">
        <title>Pest status, molecular evolution, and epigenetic factors derived from the genome assembly of Frankliniella fusca, a thysanopteran phytovirus vector.</title>
        <authorList>
            <person name="Catto M.A."/>
            <person name="Labadie P.E."/>
            <person name="Jacobson A.L."/>
            <person name="Kennedy G.G."/>
            <person name="Srinivasan R."/>
            <person name="Hunt B.G."/>
        </authorList>
    </citation>
    <scope>NUCLEOTIDE SEQUENCE</scope>
    <source>
        <strain evidence="3">PL_HMW_Pooled</strain>
    </source>
</reference>
<dbReference type="Gene3D" id="1.10.150.50">
    <property type="entry name" value="Transcription Factor, Ets-1"/>
    <property type="match status" value="1"/>
</dbReference>
<dbReference type="AlphaFoldDB" id="A0AAE1HS14"/>
<evidence type="ECO:0000259" key="2">
    <source>
        <dbReference type="SMART" id="SM00454"/>
    </source>
</evidence>
<accession>A0AAE1HS14</accession>